<dbReference type="PROSITE" id="PS00519">
    <property type="entry name" value="HTH_ASNC_1"/>
    <property type="match status" value="1"/>
</dbReference>
<dbReference type="SUPFAM" id="SSF46785">
    <property type="entry name" value="Winged helix' DNA-binding domain"/>
    <property type="match status" value="1"/>
</dbReference>
<dbReference type="Gene3D" id="3.30.70.920">
    <property type="match status" value="1"/>
</dbReference>
<dbReference type="GO" id="GO:0005829">
    <property type="term" value="C:cytosol"/>
    <property type="evidence" value="ECO:0007669"/>
    <property type="project" value="TreeGrafter"/>
</dbReference>
<feature type="domain" description="HTH asnC-type" evidence="4">
    <location>
        <begin position="1"/>
        <end position="62"/>
    </location>
</feature>
<dbReference type="InterPro" id="IPR019888">
    <property type="entry name" value="Tscrpt_reg_AsnC-like"/>
</dbReference>
<protein>
    <submittedName>
        <fullName evidence="5">Transcriptional regulator, AsnC family</fullName>
    </submittedName>
</protein>
<dbReference type="InterPro" id="IPR011008">
    <property type="entry name" value="Dimeric_a/b-barrel"/>
</dbReference>
<dbReference type="InterPro" id="IPR019885">
    <property type="entry name" value="Tscrpt_reg_HTH_AsnC-type_CS"/>
</dbReference>
<dbReference type="Pfam" id="PF13404">
    <property type="entry name" value="HTH_AsnC-type"/>
    <property type="match status" value="1"/>
</dbReference>
<evidence type="ECO:0000256" key="1">
    <source>
        <dbReference type="ARBA" id="ARBA00023015"/>
    </source>
</evidence>
<dbReference type="GO" id="GO:0043565">
    <property type="term" value="F:sequence-specific DNA binding"/>
    <property type="evidence" value="ECO:0007669"/>
    <property type="project" value="InterPro"/>
</dbReference>
<keyword evidence="2" id="KW-0238">DNA-binding</keyword>
<dbReference type="EMBL" id="CM001022">
    <property type="protein sequence ID" value="EFQ23944.1"/>
    <property type="molecule type" value="Genomic_DNA"/>
</dbReference>
<dbReference type="STRING" id="584708.Apau_1525"/>
<dbReference type="PANTHER" id="PTHR30154:SF53">
    <property type="entry name" value="HTH-TYPE TRANSCRIPTIONAL REGULATOR LRPC"/>
    <property type="match status" value="1"/>
</dbReference>
<proteinExistence type="predicted"/>
<accession>E3D138</accession>
<evidence type="ECO:0000313" key="6">
    <source>
        <dbReference type="Proteomes" id="UP000005096"/>
    </source>
</evidence>
<keyword evidence="1" id="KW-0805">Transcription regulation</keyword>
<keyword evidence="6" id="KW-1185">Reference proteome</keyword>
<evidence type="ECO:0000313" key="5">
    <source>
        <dbReference type="EMBL" id="EFQ23944.1"/>
    </source>
</evidence>
<sequence length="158" mass="17825">MDILDFKILHLLLEDGRLSWTELGKSVGLTPPGVADRVRRLGEKGPLLGFSARVDEESMGYAVLAFVGVTLQRPQHRKPFLEAIASWREVQECHHLAGEEDYLLKVRTFDLKSLDRLISDRIKGLRGVLRTRTQVVLSTEKESPLLPLREERSEGVGP</sequence>
<dbReference type="Proteomes" id="UP000005096">
    <property type="component" value="Chromosome"/>
</dbReference>
<evidence type="ECO:0000256" key="2">
    <source>
        <dbReference type="ARBA" id="ARBA00023125"/>
    </source>
</evidence>
<gene>
    <name evidence="5" type="ORF">Apau_1525</name>
</gene>
<dbReference type="PaxDb" id="584708-Apau_1525"/>
<dbReference type="PROSITE" id="PS50956">
    <property type="entry name" value="HTH_ASNC_2"/>
    <property type="match status" value="1"/>
</dbReference>
<dbReference type="AlphaFoldDB" id="E3D138"/>
<evidence type="ECO:0000259" key="4">
    <source>
        <dbReference type="PROSITE" id="PS50956"/>
    </source>
</evidence>
<dbReference type="Gene3D" id="1.10.10.10">
    <property type="entry name" value="Winged helix-like DNA-binding domain superfamily/Winged helix DNA-binding domain"/>
    <property type="match status" value="1"/>
</dbReference>
<dbReference type="SMART" id="SM00344">
    <property type="entry name" value="HTH_ASNC"/>
    <property type="match status" value="1"/>
</dbReference>
<dbReference type="Pfam" id="PF01037">
    <property type="entry name" value="AsnC_trans_reg"/>
    <property type="match status" value="1"/>
</dbReference>
<reference evidence="5 6" key="1">
    <citation type="journal article" date="2010" name="Stand. Genomic Sci.">
        <title>Non-contiguous finished genome sequence of Aminomonas paucivorans type strain (GLU-3).</title>
        <authorList>
            <person name="Pitluck S."/>
            <person name="Yasawong M."/>
            <person name="Held B."/>
            <person name="Lapidus A."/>
            <person name="Nolan M."/>
            <person name="Copeland A."/>
            <person name="Lucas S."/>
            <person name="Del Rio T.G."/>
            <person name="Tice H."/>
            <person name="Cheng J.F."/>
            <person name="Chertkov O."/>
            <person name="Goodwin L."/>
            <person name="Tapia R."/>
            <person name="Han C."/>
            <person name="Liolios K."/>
            <person name="Ivanova N."/>
            <person name="Mavromatis K."/>
            <person name="Ovchinnikova G."/>
            <person name="Pati A."/>
            <person name="Chen A."/>
            <person name="Palaniappan K."/>
            <person name="Land M."/>
            <person name="Hauser L."/>
            <person name="Chang Y.J."/>
            <person name="Jeffries C.D."/>
            <person name="Pukall R."/>
            <person name="Spring S."/>
            <person name="Rohde M."/>
            <person name="Sikorski J."/>
            <person name="Goker M."/>
            <person name="Woyke T."/>
            <person name="Bristow J."/>
            <person name="Eisen J.A."/>
            <person name="Markowitz V."/>
            <person name="Hugenholtz P."/>
            <person name="Kyrpides N.C."/>
            <person name="Klenk H.P."/>
        </authorList>
    </citation>
    <scope>NUCLEOTIDE SEQUENCE [LARGE SCALE GENOMIC DNA]</scope>
    <source>
        <strain evidence="5 6">DSM 12260</strain>
    </source>
</reference>
<evidence type="ECO:0000256" key="3">
    <source>
        <dbReference type="ARBA" id="ARBA00023163"/>
    </source>
</evidence>
<name>E3D138_9BACT</name>
<dbReference type="InterPro" id="IPR036390">
    <property type="entry name" value="WH_DNA-bd_sf"/>
</dbReference>
<dbReference type="InterPro" id="IPR036388">
    <property type="entry name" value="WH-like_DNA-bd_sf"/>
</dbReference>
<keyword evidence="3" id="KW-0804">Transcription</keyword>
<dbReference type="SUPFAM" id="SSF54909">
    <property type="entry name" value="Dimeric alpha+beta barrel"/>
    <property type="match status" value="1"/>
</dbReference>
<dbReference type="eggNOG" id="COG1522">
    <property type="taxonomic scope" value="Bacteria"/>
</dbReference>
<dbReference type="PRINTS" id="PR00033">
    <property type="entry name" value="HTHASNC"/>
</dbReference>
<organism evidence="5 6">
    <name type="scientific">Aminomonas paucivorans DSM 12260</name>
    <dbReference type="NCBI Taxonomy" id="584708"/>
    <lineage>
        <taxon>Bacteria</taxon>
        <taxon>Thermotogati</taxon>
        <taxon>Synergistota</taxon>
        <taxon>Synergistia</taxon>
        <taxon>Synergistales</taxon>
        <taxon>Synergistaceae</taxon>
        <taxon>Aminomonas</taxon>
    </lineage>
</organism>
<dbReference type="InterPro" id="IPR000485">
    <property type="entry name" value="AsnC-type_HTH_dom"/>
</dbReference>
<dbReference type="InterPro" id="IPR019887">
    <property type="entry name" value="Tscrpt_reg_AsnC/Lrp_C"/>
</dbReference>
<dbReference type="HOGENOM" id="CLU_091233_3_0_0"/>
<dbReference type="GO" id="GO:0043200">
    <property type="term" value="P:response to amino acid"/>
    <property type="evidence" value="ECO:0007669"/>
    <property type="project" value="TreeGrafter"/>
</dbReference>
<dbReference type="PANTHER" id="PTHR30154">
    <property type="entry name" value="LEUCINE-RESPONSIVE REGULATORY PROTEIN"/>
    <property type="match status" value="1"/>
</dbReference>